<evidence type="ECO:0000313" key="3">
    <source>
        <dbReference type="EMBL" id="EFQ03932.1"/>
    </source>
</evidence>
<keyword evidence="4" id="KW-1185">Reference proteome</keyword>
<comment type="caution">
    <text evidence="3">The sequence shown here is derived from an EMBL/GenBank/DDBJ whole genome shotgun (WGS) entry which is preliminary data.</text>
</comment>
<dbReference type="InterPro" id="IPR050101">
    <property type="entry name" value="CinA"/>
</dbReference>
<dbReference type="NCBIfam" id="NF001813">
    <property type="entry name" value="PRK00549.1"/>
    <property type="match status" value="1"/>
</dbReference>
<dbReference type="SUPFAM" id="SSF53218">
    <property type="entry name" value="Molybdenum cofactor biosynthesis proteins"/>
    <property type="match status" value="1"/>
</dbReference>
<dbReference type="AlphaFoldDB" id="E2ZD11"/>
<dbReference type="PANTHER" id="PTHR13939">
    <property type="entry name" value="NICOTINAMIDE-NUCLEOTIDE AMIDOHYDROLASE PNCC"/>
    <property type="match status" value="1"/>
</dbReference>
<proteinExistence type="inferred from homology"/>
<dbReference type="RefSeq" id="WP_006942234.1">
    <property type="nucleotide sequence ID" value="NZ_GL538208.1"/>
</dbReference>
<dbReference type="InterPro" id="IPR041424">
    <property type="entry name" value="CinA_KH"/>
</dbReference>
<dbReference type="Pfam" id="PF00994">
    <property type="entry name" value="MoCF_biosynth"/>
    <property type="match status" value="1"/>
</dbReference>
<dbReference type="eggNOG" id="COG1058">
    <property type="taxonomic scope" value="Bacteria"/>
</dbReference>
<dbReference type="PANTHER" id="PTHR13939:SF0">
    <property type="entry name" value="NMN AMIDOHYDROLASE-LIKE PROTEIN YFAY"/>
    <property type="match status" value="1"/>
</dbReference>
<dbReference type="PIRSF" id="PIRSF006728">
    <property type="entry name" value="CinA"/>
    <property type="match status" value="1"/>
</dbReference>
<dbReference type="Proteomes" id="UP000003195">
    <property type="component" value="Unassembled WGS sequence"/>
</dbReference>
<dbReference type="InterPro" id="IPR008136">
    <property type="entry name" value="CinA_C"/>
</dbReference>
<dbReference type="HOGENOM" id="CLU_030805_9_3_9"/>
<dbReference type="InterPro" id="IPR036653">
    <property type="entry name" value="CinA-like_C"/>
</dbReference>
<dbReference type="Gene3D" id="3.90.950.20">
    <property type="entry name" value="CinA-like"/>
    <property type="match status" value="1"/>
</dbReference>
<dbReference type="Pfam" id="PF02464">
    <property type="entry name" value="CinA"/>
    <property type="match status" value="1"/>
</dbReference>
<dbReference type="NCBIfam" id="TIGR00200">
    <property type="entry name" value="cinA_nterm"/>
    <property type="match status" value="1"/>
</dbReference>
<sequence length="416" mass="45248">MLVELVTTGSELLLGEISNVDVQYLSQQLNTMGYSVIYHTTVGDNPQRMKQVLETALGRADMVITTGGLGPTQGDMTKIIGAEVMDAPLEFREDVMEGVVAWIKLRHPERDLTENQRRQAMIPKGADVLTNEAGTAPGTALYKSGKVLIHLPGPPSEMKWVFDHSVKPWLYERFGSQGYIYSSYMRIYDMGEARIEETIMDLVKNQSEPTLAMYARIGYVEIRITAKGETKEAAQNLVEPMKEKLAERLGDVIITYDDEPIAAALGRTARKKGLTVSAAESCTGGLVGSYITDIAGSSAYFLGSAGTYQDEIKAKLLGVPEKTLQTYTAVSEETAAAMAEGSRALYGSDVAVSTTGIAGPDGGTDEQPVGLVYFGVAGPKGTVVYKSVFPGDRKEVKERAATKAVYHLLQYMRERL</sequence>
<accession>E2ZD11</accession>
<protein>
    <recommendedName>
        <fullName evidence="1">Putative competence-damage inducible protein</fullName>
    </recommendedName>
</protein>
<dbReference type="InterPro" id="IPR008135">
    <property type="entry name" value="Competence-induced_CinA"/>
</dbReference>
<evidence type="ECO:0000313" key="4">
    <source>
        <dbReference type="Proteomes" id="UP000003195"/>
    </source>
</evidence>
<evidence type="ECO:0000256" key="1">
    <source>
        <dbReference type="HAMAP-Rule" id="MF_00226"/>
    </source>
</evidence>
<dbReference type="HAMAP" id="MF_00226_B">
    <property type="entry name" value="CinA_B"/>
    <property type="match status" value="1"/>
</dbReference>
<dbReference type="InterPro" id="IPR036425">
    <property type="entry name" value="MoaB/Mog-like_dom_sf"/>
</dbReference>
<organism evidence="3 4">
    <name type="scientific">Megasphaera micronuciformis F0359</name>
    <dbReference type="NCBI Taxonomy" id="706434"/>
    <lineage>
        <taxon>Bacteria</taxon>
        <taxon>Bacillati</taxon>
        <taxon>Bacillota</taxon>
        <taxon>Negativicutes</taxon>
        <taxon>Veillonellales</taxon>
        <taxon>Veillonellaceae</taxon>
        <taxon>Megasphaera</taxon>
    </lineage>
</organism>
<dbReference type="NCBIfam" id="TIGR00199">
    <property type="entry name" value="PncC_domain"/>
    <property type="match status" value="1"/>
</dbReference>
<gene>
    <name evidence="1" type="primary">cinA</name>
    <name evidence="3" type="ORF">HMPREF9429_01115</name>
</gene>
<dbReference type="Pfam" id="PF18146">
    <property type="entry name" value="CinA_KH"/>
    <property type="match status" value="1"/>
</dbReference>
<feature type="domain" description="MoaB/Mog" evidence="2">
    <location>
        <begin position="4"/>
        <end position="173"/>
    </location>
</feature>
<dbReference type="InterPro" id="IPR001453">
    <property type="entry name" value="MoaB/Mog_dom"/>
</dbReference>
<reference evidence="3 4" key="1">
    <citation type="submission" date="2010-08" db="EMBL/GenBank/DDBJ databases">
        <authorList>
            <person name="Weinstock G."/>
            <person name="Sodergren E."/>
            <person name="Clifton S."/>
            <person name="Fulton L."/>
            <person name="Fulton B."/>
            <person name="Courtney L."/>
            <person name="Fronick C."/>
            <person name="Harrison M."/>
            <person name="Strong C."/>
            <person name="Farmer C."/>
            <person name="Delahaunty K."/>
            <person name="Markovic C."/>
            <person name="Hall O."/>
            <person name="Minx P."/>
            <person name="Tomlinson C."/>
            <person name="Mitreva M."/>
            <person name="Hou S."/>
            <person name="Chen J."/>
            <person name="Wollam A."/>
            <person name="Pepin K.H."/>
            <person name="Johnson M."/>
            <person name="Bhonagiri V."/>
            <person name="Zhang X."/>
            <person name="Suruliraj S."/>
            <person name="Warren W."/>
            <person name="Chinwalla A."/>
            <person name="Mardis E.R."/>
            <person name="Wilson R.K."/>
        </authorList>
    </citation>
    <scope>NUCLEOTIDE SEQUENCE [LARGE SCALE GENOMIC DNA]</scope>
    <source>
        <strain evidence="3 4">F0359</strain>
    </source>
</reference>
<dbReference type="EMBL" id="AECS01000037">
    <property type="protein sequence ID" value="EFQ03932.1"/>
    <property type="molecule type" value="Genomic_DNA"/>
</dbReference>
<dbReference type="SMART" id="SM00852">
    <property type="entry name" value="MoCF_biosynth"/>
    <property type="match status" value="1"/>
</dbReference>
<evidence type="ECO:0000259" key="2">
    <source>
        <dbReference type="SMART" id="SM00852"/>
    </source>
</evidence>
<dbReference type="SUPFAM" id="SSF142433">
    <property type="entry name" value="CinA-like"/>
    <property type="match status" value="1"/>
</dbReference>
<comment type="similarity">
    <text evidence="1">Belongs to the CinA family.</text>
</comment>
<name>E2ZD11_9FIRM</name>
<dbReference type="Gene3D" id="3.40.980.10">
    <property type="entry name" value="MoaB/Mog-like domain"/>
    <property type="match status" value="1"/>
</dbReference>
<dbReference type="OrthoDB" id="9801454at2"/>
<dbReference type="STRING" id="706434.HMPREF9429_01115"/>
<dbReference type="eggNOG" id="COG1546">
    <property type="taxonomic scope" value="Bacteria"/>
</dbReference>
<dbReference type="Gene3D" id="3.30.70.2860">
    <property type="match status" value="1"/>
</dbReference>
<dbReference type="CDD" id="cd00885">
    <property type="entry name" value="cinA"/>
    <property type="match status" value="1"/>
</dbReference>